<dbReference type="InterPro" id="IPR023299">
    <property type="entry name" value="ATPase_P-typ_cyto_dom_N"/>
</dbReference>
<dbReference type="PRINTS" id="PR00119">
    <property type="entry name" value="CATATPASE"/>
</dbReference>
<evidence type="ECO:0000313" key="17">
    <source>
        <dbReference type="EMBL" id="PTB88897.1"/>
    </source>
</evidence>
<dbReference type="NCBIfam" id="TIGR01525">
    <property type="entry name" value="ATPase-IB_hvy"/>
    <property type="match status" value="1"/>
</dbReference>
<evidence type="ECO:0000313" key="19">
    <source>
        <dbReference type="Proteomes" id="UP000241514"/>
    </source>
</evidence>
<dbReference type="PANTHER" id="PTHR43520:SF5">
    <property type="entry name" value="CATION-TRANSPORTING P-TYPE ATPASE-RELATED"/>
    <property type="match status" value="1"/>
</dbReference>
<dbReference type="SUPFAM" id="SSF55008">
    <property type="entry name" value="HMA, heavy metal-associated domain"/>
    <property type="match status" value="1"/>
</dbReference>
<dbReference type="CDD" id="cd00371">
    <property type="entry name" value="HMA"/>
    <property type="match status" value="1"/>
</dbReference>
<dbReference type="PRINTS" id="PR00943">
    <property type="entry name" value="CUATPASE"/>
</dbReference>
<dbReference type="Pfam" id="PF00403">
    <property type="entry name" value="HMA"/>
    <property type="match status" value="1"/>
</dbReference>
<reference evidence="19 20" key="1">
    <citation type="submission" date="2018-03" db="EMBL/GenBank/DDBJ databases">
        <title>Cross-interface Injection: A General Nanoliter Liquid Handling Method Applied to Single Cells Genome Amplification Automated Nanoliter Liquid Handling Applied to Single Cell Multiple Displacement Amplification.</title>
        <authorList>
            <person name="Yun J."/>
            <person name="Xu P."/>
            <person name="Xu J."/>
            <person name="Dai X."/>
            <person name="Wang Y."/>
            <person name="Zheng X."/>
            <person name="Cao C."/>
            <person name="Yi Q."/>
            <person name="Zhu Y."/>
            <person name="Wang L."/>
            <person name="Dong Z."/>
            <person name="Huang Y."/>
            <person name="Huang L."/>
            <person name="Du W."/>
        </authorList>
    </citation>
    <scope>NUCLEOTIDE SEQUENCE [LARGE SCALE GENOMIC DNA]</scope>
    <source>
        <strain evidence="17 20">A12-4</strain>
        <strain evidence="18 19">A9-4</strain>
    </source>
</reference>
<keyword evidence="13" id="KW-0406">Ion transport</keyword>
<feature type="transmembrane region" description="Helical" evidence="15">
    <location>
        <begin position="461"/>
        <end position="484"/>
    </location>
</feature>
<feature type="transmembrane region" description="Helical" evidence="15">
    <location>
        <begin position="769"/>
        <end position="788"/>
    </location>
</feature>
<evidence type="ECO:0000259" key="16">
    <source>
        <dbReference type="PROSITE" id="PS50846"/>
    </source>
</evidence>
<dbReference type="GO" id="GO:0016887">
    <property type="term" value="F:ATP hydrolysis activity"/>
    <property type="evidence" value="ECO:0007669"/>
    <property type="project" value="InterPro"/>
</dbReference>
<dbReference type="CDD" id="cd02079">
    <property type="entry name" value="P-type_ATPase_HM"/>
    <property type="match status" value="1"/>
</dbReference>
<evidence type="ECO:0000256" key="14">
    <source>
        <dbReference type="ARBA" id="ARBA00023136"/>
    </source>
</evidence>
<dbReference type="Pfam" id="PF00702">
    <property type="entry name" value="Hydrolase"/>
    <property type="match status" value="1"/>
</dbReference>
<comment type="similarity">
    <text evidence="2 15">Belongs to the cation transport ATPase (P-type) (TC 3.A.3) family. Type IB subfamily.</text>
</comment>
<dbReference type="Pfam" id="PF00122">
    <property type="entry name" value="E1-E2_ATPase"/>
    <property type="match status" value="1"/>
</dbReference>
<name>A0A2T4D512_9GAMM</name>
<keyword evidence="10" id="KW-0460">Magnesium</keyword>
<evidence type="ECO:0000256" key="12">
    <source>
        <dbReference type="ARBA" id="ARBA00022989"/>
    </source>
</evidence>
<keyword evidence="14 15" id="KW-0472">Membrane</keyword>
<dbReference type="InterPro" id="IPR059000">
    <property type="entry name" value="ATPase_P-type_domA"/>
</dbReference>
<dbReference type="InterPro" id="IPR021993">
    <property type="entry name" value="ATPase-cat-bd"/>
</dbReference>
<evidence type="ECO:0000256" key="9">
    <source>
        <dbReference type="ARBA" id="ARBA00022840"/>
    </source>
</evidence>
<keyword evidence="8 15" id="KW-0547">Nucleotide-binding</keyword>
<dbReference type="GO" id="GO:0005886">
    <property type="term" value="C:plasma membrane"/>
    <property type="evidence" value="ECO:0007669"/>
    <property type="project" value="UniProtKB-SubCell"/>
</dbReference>
<comment type="subcellular location">
    <subcellularLocation>
        <location evidence="1">Cell membrane</location>
        <topology evidence="1">Multi-pass membrane protein</topology>
    </subcellularLocation>
</comment>
<comment type="caution">
    <text evidence="17">The sequence shown here is derived from an EMBL/GenBank/DDBJ whole genome shotgun (WGS) entry which is preliminary data.</text>
</comment>
<feature type="transmembrane region" description="Helical" evidence="15">
    <location>
        <begin position="437"/>
        <end position="455"/>
    </location>
</feature>
<dbReference type="SFLD" id="SFLDF00027">
    <property type="entry name" value="p-type_atpase"/>
    <property type="match status" value="1"/>
</dbReference>
<dbReference type="InterPro" id="IPR006121">
    <property type="entry name" value="HMA_dom"/>
</dbReference>
<keyword evidence="7 15" id="KW-0479">Metal-binding</keyword>
<dbReference type="NCBIfam" id="TIGR01511">
    <property type="entry name" value="ATPase-IB1_Cu"/>
    <property type="match status" value="1"/>
</dbReference>
<dbReference type="InterPro" id="IPR044492">
    <property type="entry name" value="P_typ_ATPase_HD_dom"/>
</dbReference>
<dbReference type="GO" id="GO:0005507">
    <property type="term" value="F:copper ion binding"/>
    <property type="evidence" value="ECO:0007669"/>
    <property type="project" value="TreeGrafter"/>
</dbReference>
<dbReference type="Pfam" id="PF12156">
    <property type="entry name" value="ATPase-cat_bd"/>
    <property type="match status" value="1"/>
</dbReference>
<evidence type="ECO:0000256" key="1">
    <source>
        <dbReference type="ARBA" id="ARBA00004651"/>
    </source>
</evidence>
<dbReference type="InterPro" id="IPR027256">
    <property type="entry name" value="P-typ_ATPase_IB"/>
</dbReference>
<dbReference type="GO" id="GO:0043682">
    <property type="term" value="F:P-type divalent copper transporter activity"/>
    <property type="evidence" value="ECO:0007669"/>
    <property type="project" value="TreeGrafter"/>
</dbReference>
<dbReference type="Gene3D" id="3.40.1110.10">
    <property type="entry name" value="Calcium-transporting ATPase, cytoplasmic domain N"/>
    <property type="match status" value="1"/>
</dbReference>
<evidence type="ECO:0000256" key="5">
    <source>
        <dbReference type="ARBA" id="ARBA00022553"/>
    </source>
</evidence>
<dbReference type="Proteomes" id="UP000242087">
    <property type="component" value="Unassembled WGS sequence"/>
</dbReference>
<dbReference type="Gene3D" id="2.70.150.10">
    <property type="entry name" value="Calcium-transporting ATPase, cytoplasmic transduction domain A"/>
    <property type="match status" value="1"/>
</dbReference>
<proteinExistence type="inferred from homology"/>
<dbReference type="SUPFAM" id="SSF56784">
    <property type="entry name" value="HAD-like"/>
    <property type="match status" value="1"/>
</dbReference>
<dbReference type="GO" id="GO:0005524">
    <property type="term" value="F:ATP binding"/>
    <property type="evidence" value="ECO:0007669"/>
    <property type="project" value="UniProtKB-UniRule"/>
</dbReference>
<evidence type="ECO:0000256" key="13">
    <source>
        <dbReference type="ARBA" id="ARBA00023065"/>
    </source>
</evidence>
<sequence length="813" mass="89930">MSKQLPAVPTGLCYHCLQSLPQDGVITHSLAGQTVELCCYGCQAVASTIEEHNLLHFYQFRDTSNPLQVPLLPEELKELKAYDDERLQEQLSHEVDDGREITLSVEGMTCSACAWLIERELEHLSGLHSVRVNATTERVTIQWSPERIQLSEILQTIAGLGYRALPFQAAQQESDFKKRRRYFVNRLGVAGLATMQVMMIAIALYFGVVSDLDDSLRQFMWWISLFFATPVLLYSAQPFYLSALRSIQARQPNMDVPVSLALLGAYGASAYATVTNQGEVYFESVSMFTFFLLAGRYLELLAKQKAMSHAANLIKLLPAIANRERANGTYETVPVHQLTLGDVIQIPAGNTIPVDGELLDEMAQVNESLLTGESRLQTKSTHEIMLAGSIPPLQSIRIRVTASQQQTVLASIIALQDTALSRKPKLAATAEALANKFVIRLLVLAGATFFAWSFIDPQQAFWITLAVLVATCPCALALAAPTAVTGAIHRLNRAGIIVRNADVFTRVEEAKTLLIDKTGTLTTGHFRVVNWHNHQPTVYSDTEIQQCIRELERDAVHPYAHCLKQWAIEHAQASGERLWQRLEQVHGAGVCTSAAQPEHCYRLGSLSWIQEWHPDFVPMHPHSQVFLANQQAVLAEVELQDELRTEIESTIAALKASGVQVVMLTGDRDVYAQPVANRLGIDIVHAQCMPADKLRWLEHYQSQGAVMMIGDGLNDGPVLAQADIAITFSQAADLARIAADVILINQSGDGISTFRTTALRCRSIMNQNIRWALLYNVIIIPVAVAGFLTPYMAAIGMSASSLLVLLNSLRLYR</sequence>
<gene>
    <name evidence="17" type="ORF">C9927_02980</name>
    <name evidence="18" type="ORF">C9928_03165</name>
</gene>
<keyword evidence="3" id="KW-0813">Transport</keyword>
<evidence type="ECO:0000256" key="7">
    <source>
        <dbReference type="ARBA" id="ARBA00022723"/>
    </source>
</evidence>
<dbReference type="FunFam" id="3.30.70.100:FF:000005">
    <property type="entry name" value="Copper-exporting P-type ATPase A"/>
    <property type="match status" value="1"/>
</dbReference>
<dbReference type="InterPro" id="IPR023214">
    <property type="entry name" value="HAD_sf"/>
</dbReference>
<dbReference type="PANTHER" id="PTHR43520">
    <property type="entry name" value="ATP7, ISOFORM B"/>
    <property type="match status" value="1"/>
</dbReference>
<dbReference type="InterPro" id="IPR023298">
    <property type="entry name" value="ATPase_P-typ_TM_dom_sf"/>
</dbReference>
<organism evidence="17 20">
    <name type="scientific">Pseudidiomarina aestuarii</name>
    <dbReference type="NCBI Taxonomy" id="624146"/>
    <lineage>
        <taxon>Bacteria</taxon>
        <taxon>Pseudomonadati</taxon>
        <taxon>Pseudomonadota</taxon>
        <taxon>Gammaproteobacteria</taxon>
        <taxon>Alteromonadales</taxon>
        <taxon>Idiomarinaceae</taxon>
        <taxon>Pseudidiomarina</taxon>
    </lineage>
</organism>
<dbReference type="AlphaFoldDB" id="A0A2T4D512"/>
<dbReference type="EMBL" id="PYVF01000031">
    <property type="protein sequence ID" value="PTB88897.1"/>
    <property type="molecule type" value="Genomic_DNA"/>
</dbReference>
<dbReference type="InterPro" id="IPR001757">
    <property type="entry name" value="P_typ_ATPase"/>
</dbReference>
<dbReference type="Gene3D" id="3.40.50.1000">
    <property type="entry name" value="HAD superfamily/HAD-like"/>
    <property type="match status" value="1"/>
</dbReference>
<evidence type="ECO:0000256" key="6">
    <source>
        <dbReference type="ARBA" id="ARBA00022692"/>
    </source>
</evidence>
<dbReference type="Gene3D" id="3.30.70.100">
    <property type="match status" value="1"/>
</dbReference>
<keyword evidence="9 15" id="KW-0067">ATP-binding</keyword>
<feature type="transmembrane region" description="Helical" evidence="15">
    <location>
        <begin position="219"/>
        <end position="236"/>
    </location>
</feature>
<evidence type="ECO:0000256" key="2">
    <source>
        <dbReference type="ARBA" id="ARBA00006024"/>
    </source>
</evidence>
<evidence type="ECO:0000313" key="18">
    <source>
        <dbReference type="EMBL" id="PTB89575.1"/>
    </source>
</evidence>
<keyword evidence="11" id="KW-1278">Translocase</keyword>
<dbReference type="PROSITE" id="PS50846">
    <property type="entry name" value="HMA_2"/>
    <property type="match status" value="1"/>
</dbReference>
<keyword evidence="5" id="KW-0597">Phosphoprotein</keyword>
<dbReference type="NCBIfam" id="TIGR01494">
    <property type="entry name" value="ATPase_P-type"/>
    <property type="match status" value="2"/>
</dbReference>
<accession>A0A2T4D512</accession>
<dbReference type="InterPro" id="IPR008250">
    <property type="entry name" value="ATPase_P-typ_transduc_dom_A_sf"/>
</dbReference>
<feature type="domain" description="HMA" evidence="16">
    <location>
        <begin position="99"/>
        <end position="165"/>
    </location>
</feature>
<dbReference type="GO" id="GO:0055070">
    <property type="term" value="P:copper ion homeostasis"/>
    <property type="evidence" value="ECO:0007669"/>
    <property type="project" value="TreeGrafter"/>
</dbReference>
<dbReference type="SUPFAM" id="SSF81665">
    <property type="entry name" value="Calcium ATPase, transmembrane domain M"/>
    <property type="match status" value="1"/>
</dbReference>
<evidence type="ECO:0000256" key="8">
    <source>
        <dbReference type="ARBA" id="ARBA00022741"/>
    </source>
</evidence>
<dbReference type="SFLD" id="SFLDG00002">
    <property type="entry name" value="C1.7:_P-type_atpase_like"/>
    <property type="match status" value="1"/>
</dbReference>
<evidence type="ECO:0000256" key="4">
    <source>
        <dbReference type="ARBA" id="ARBA00022475"/>
    </source>
</evidence>
<dbReference type="InterPro" id="IPR036412">
    <property type="entry name" value="HAD-like_sf"/>
</dbReference>
<evidence type="ECO:0000256" key="11">
    <source>
        <dbReference type="ARBA" id="ARBA00022967"/>
    </source>
</evidence>
<keyword evidence="12 15" id="KW-1133">Transmembrane helix</keyword>
<dbReference type="PROSITE" id="PS00154">
    <property type="entry name" value="ATPASE_E1_E2"/>
    <property type="match status" value="1"/>
</dbReference>
<feature type="transmembrane region" description="Helical" evidence="15">
    <location>
        <begin position="187"/>
        <end position="207"/>
    </location>
</feature>
<protein>
    <submittedName>
        <fullName evidence="17">Copper-translocating P-type ATPase</fullName>
    </submittedName>
</protein>
<dbReference type="EMBL" id="PYVG01000011">
    <property type="protein sequence ID" value="PTB89575.1"/>
    <property type="molecule type" value="Genomic_DNA"/>
</dbReference>
<dbReference type="InterPro" id="IPR036163">
    <property type="entry name" value="HMA_dom_sf"/>
</dbReference>
<evidence type="ECO:0000256" key="3">
    <source>
        <dbReference type="ARBA" id="ARBA00022448"/>
    </source>
</evidence>
<dbReference type="SFLD" id="SFLDS00003">
    <property type="entry name" value="Haloacid_Dehalogenase"/>
    <property type="match status" value="1"/>
</dbReference>
<dbReference type="SUPFAM" id="SSF81653">
    <property type="entry name" value="Calcium ATPase, transduction domain A"/>
    <property type="match status" value="1"/>
</dbReference>
<evidence type="ECO:0000256" key="10">
    <source>
        <dbReference type="ARBA" id="ARBA00022842"/>
    </source>
</evidence>
<evidence type="ECO:0000313" key="20">
    <source>
        <dbReference type="Proteomes" id="UP000242087"/>
    </source>
</evidence>
<keyword evidence="4 15" id="KW-1003">Cell membrane</keyword>
<dbReference type="InterPro" id="IPR018303">
    <property type="entry name" value="ATPase_P-typ_P_site"/>
</dbReference>
<dbReference type="Proteomes" id="UP000241514">
    <property type="component" value="Unassembled WGS sequence"/>
</dbReference>
<evidence type="ECO:0000256" key="15">
    <source>
        <dbReference type="RuleBase" id="RU362081"/>
    </source>
</evidence>
<keyword evidence="6 15" id="KW-0812">Transmembrane</keyword>